<dbReference type="HAMAP" id="MF_02091">
    <property type="entry name" value="MFS_YfcJ"/>
    <property type="match status" value="1"/>
</dbReference>
<protein>
    <recommendedName>
        <fullName evidence="8">Uncharacterized MFS-type transporter ANI02nite_24720</fullName>
    </recommendedName>
</protein>
<dbReference type="GO" id="GO:0005886">
    <property type="term" value="C:plasma membrane"/>
    <property type="evidence" value="ECO:0007669"/>
    <property type="project" value="UniProtKB-SubCell"/>
</dbReference>
<evidence type="ECO:0000256" key="4">
    <source>
        <dbReference type="ARBA" id="ARBA00022519"/>
    </source>
</evidence>
<keyword evidence="6 8" id="KW-1133">Transmembrane helix</keyword>
<dbReference type="InterPro" id="IPR011701">
    <property type="entry name" value="MFS"/>
</dbReference>
<reference evidence="10 11" key="1">
    <citation type="submission" date="2019-07" db="EMBL/GenBank/DDBJ databases">
        <title>Whole genome shotgun sequence of Acetobacter nitrogenifigens NBRC 105050.</title>
        <authorList>
            <person name="Hosoyama A."/>
            <person name="Uohara A."/>
            <person name="Ohji S."/>
            <person name="Ichikawa N."/>
        </authorList>
    </citation>
    <scope>NUCLEOTIDE SEQUENCE [LARGE SCALE GENOMIC DNA]</scope>
    <source>
        <strain evidence="10 11">NBRC 105050</strain>
    </source>
</reference>
<feature type="transmembrane region" description="Helical" evidence="8">
    <location>
        <begin position="115"/>
        <end position="140"/>
    </location>
</feature>
<feature type="transmembrane region" description="Helical" evidence="8">
    <location>
        <begin position="181"/>
        <end position="204"/>
    </location>
</feature>
<dbReference type="InterPro" id="IPR036259">
    <property type="entry name" value="MFS_trans_sf"/>
</dbReference>
<dbReference type="RefSeq" id="WP_051292266.1">
    <property type="nucleotide sequence ID" value="NZ_AUBI01000010.1"/>
</dbReference>
<keyword evidence="4 8" id="KW-0997">Cell inner membrane</keyword>
<feature type="domain" description="Major facilitator superfamily (MFS) profile" evidence="9">
    <location>
        <begin position="19"/>
        <end position="396"/>
    </location>
</feature>
<dbReference type="InterPro" id="IPR037541">
    <property type="entry name" value="MFS_YfcJ"/>
</dbReference>
<keyword evidence="7 8" id="KW-0472">Membrane</keyword>
<comment type="caution">
    <text evidence="10">The sequence shown here is derived from an EMBL/GenBank/DDBJ whole genome shotgun (WGS) entry which is preliminary data.</text>
</comment>
<comment type="subcellular location">
    <subcellularLocation>
        <location evidence="8">Cell inner membrane</location>
        <topology evidence="8">Multi-pass membrane protein</topology>
    </subcellularLocation>
    <subcellularLocation>
        <location evidence="1">Cell membrane</location>
        <topology evidence="1">Multi-pass membrane protein</topology>
    </subcellularLocation>
</comment>
<dbReference type="Gene3D" id="1.20.1250.20">
    <property type="entry name" value="MFS general substrate transporter like domains"/>
    <property type="match status" value="1"/>
</dbReference>
<feature type="transmembrane region" description="Helical" evidence="8">
    <location>
        <begin position="253"/>
        <end position="272"/>
    </location>
</feature>
<dbReference type="InterPro" id="IPR020846">
    <property type="entry name" value="MFS_dom"/>
</dbReference>
<dbReference type="GO" id="GO:0022857">
    <property type="term" value="F:transmembrane transporter activity"/>
    <property type="evidence" value="ECO:0007669"/>
    <property type="project" value="UniProtKB-UniRule"/>
</dbReference>
<feature type="transmembrane region" description="Helical" evidence="8">
    <location>
        <begin position="370"/>
        <end position="392"/>
    </location>
</feature>
<feature type="transmembrane region" description="Helical" evidence="8">
    <location>
        <begin position="225"/>
        <end position="247"/>
    </location>
</feature>
<keyword evidence="5 8" id="KW-0812">Transmembrane</keyword>
<keyword evidence="2 8" id="KW-0813">Transport</keyword>
<feature type="transmembrane region" description="Helical" evidence="8">
    <location>
        <begin position="91"/>
        <end position="109"/>
    </location>
</feature>
<accession>A0A511XC97</accession>
<dbReference type="STRING" id="1120919.GCA_000429165_02567"/>
<evidence type="ECO:0000313" key="10">
    <source>
        <dbReference type="EMBL" id="GEN60588.1"/>
    </source>
</evidence>
<dbReference type="Proteomes" id="UP000321635">
    <property type="component" value="Unassembled WGS sequence"/>
</dbReference>
<dbReference type="PANTHER" id="PTHR23517">
    <property type="entry name" value="RESISTANCE PROTEIN MDTM, PUTATIVE-RELATED-RELATED"/>
    <property type="match status" value="1"/>
</dbReference>
<feature type="transmembrane region" description="Helical" evidence="8">
    <location>
        <begin position="340"/>
        <end position="364"/>
    </location>
</feature>
<dbReference type="PROSITE" id="PS50850">
    <property type="entry name" value="MFS"/>
    <property type="match status" value="1"/>
</dbReference>
<evidence type="ECO:0000256" key="1">
    <source>
        <dbReference type="ARBA" id="ARBA00004651"/>
    </source>
</evidence>
<feature type="transmembrane region" description="Helical" evidence="8">
    <location>
        <begin position="152"/>
        <end position="175"/>
    </location>
</feature>
<name>A0A511XC97_9PROT</name>
<gene>
    <name evidence="10" type="ORF">ANI02nite_24720</name>
</gene>
<dbReference type="CDD" id="cd17489">
    <property type="entry name" value="MFS_YfcJ_like"/>
    <property type="match status" value="1"/>
</dbReference>
<evidence type="ECO:0000259" key="9">
    <source>
        <dbReference type="PROSITE" id="PS50850"/>
    </source>
</evidence>
<dbReference type="PANTHER" id="PTHR23517:SF1">
    <property type="match status" value="1"/>
</dbReference>
<evidence type="ECO:0000256" key="3">
    <source>
        <dbReference type="ARBA" id="ARBA00022475"/>
    </source>
</evidence>
<evidence type="ECO:0000256" key="2">
    <source>
        <dbReference type="ARBA" id="ARBA00022448"/>
    </source>
</evidence>
<feature type="transmembrane region" description="Helical" evidence="8">
    <location>
        <begin position="284"/>
        <end position="300"/>
    </location>
</feature>
<feature type="transmembrane region" description="Helical" evidence="8">
    <location>
        <begin position="51"/>
        <end position="70"/>
    </location>
</feature>
<dbReference type="NCBIfam" id="NF003477">
    <property type="entry name" value="PRK05122.1"/>
    <property type="match status" value="1"/>
</dbReference>
<dbReference type="InterPro" id="IPR050171">
    <property type="entry name" value="MFS_Transporters"/>
</dbReference>
<dbReference type="Pfam" id="PF07690">
    <property type="entry name" value="MFS_1"/>
    <property type="match status" value="1"/>
</dbReference>
<feature type="transmembrane region" description="Helical" evidence="8">
    <location>
        <begin position="25"/>
        <end position="45"/>
    </location>
</feature>
<comment type="similarity">
    <text evidence="8">Belongs to the major facilitator superfamily. YfcJ family.</text>
</comment>
<keyword evidence="3 8" id="KW-1003">Cell membrane</keyword>
<dbReference type="AlphaFoldDB" id="A0A511XC97"/>
<evidence type="ECO:0000313" key="11">
    <source>
        <dbReference type="Proteomes" id="UP000321635"/>
    </source>
</evidence>
<evidence type="ECO:0000256" key="8">
    <source>
        <dbReference type="HAMAP-Rule" id="MF_02091"/>
    </source>
</evidence>
<dbReference type="SUPFAM" id="SSF103473">
    <property type="entry name" value="MFS general substrate transporter"/>
    <property type="match status" value="1"/>
</dbReference>
<dbReference type="EMBL" id="BJYF01000019">
    <property type="protein sequence ID" value="GEN60588.1"/>
    <property type="molecule type" value="Genomic_DNA"/>
</dbReference>
<feature type="transmembrane region" description="Helical" evidence="8">
    <location>
        <begin position="306"/>
        <end position="328"/>
    </location>
</feature>
<dbReference type="NCBIfam" id="NF009048">
    <property type="entry name" value="PRK12382.1"/>
    <property type="match status" value="1"/>
</dbReference>
<proteinExistence type="inferred from homology"/>
<organism evidence="10 11">
    <name type="scientific">Acetobacter nitrogenifigens DSM 23921 = NBRC 105050</name>
    <dbReference type="NCBI Taxonomy" id="1120919"/>
    <lineage>
        <taxon>Bacteria</taxon>
        <taxon>Pseudomonadati</taxon>
        <taxon>Pseudomonadota</taxon>
        <taxon>Alphaproteobacteria</taxon>
        <taxon>Acetobacterales</taxon>
        <taxon>Acetobacteraceae</taxon>
        <taxon>Acetobacter</taxon>
    </lineage>
</organism>
<dbReference type="OrthoDB" id="322544at2"/>
<evidence type="ECO:0000256" key="6">
    <source>
        <dbReference type="ARBA" id="ARBA00022989"/>
    </source>
</evidence>
<evidence type="ECO:0000256" key="7">
    <source>
        <dbReference type="ARBA" id="ARBA00023136"/>
    </source>
</evidence>
<keyword evidence="11" id="KW-1185">Reference proteome</keyword>
<sequence length="402" mass="40817">MNAPPGNGQATGQEFGTDTLARLSAALFLSYMAVALSLPVIPVFVTGLSGFGNMFAGLAVGIAFLSTILTRNYAGGVADRLGGHVCKRRGLILYIVASALCAAAALPTLPPSLAYAVLIAGRLLLGLGESLTIVGMLGWGIGLMGQPRAGKVMAWTGAAMYGAFAVGAPVGLALFHHFGFGGVMAVGAMAPALGLLLVLGVAPAPIAAGRRESFWRVLGRISGQGAAVGLQGVGFAGLGAFMTLYFLHRHWPYPALGLSLFGGAFVLTRVFCGHLPDRIGGYRVAVASLAVEACGQWLLWSAPDPWFAFAGALLTGAGCSMAFPSLGVEVVKVIPPQLRGAALGGFAAFQDLAYGATGPIAGLLADHTGYGSVFLLGALCASAGSALTVVLLRRSRSEAVVG</sequence>
<evidence type="ECO:0000256" key="5">
    <source>
        <dbReference type="ARBA" id="ARBA00022692"/>
    </source>
</evidence>